<dbReference type="PANTHER" id="PTHR15545:SF8">
    <property type="entry name" value="SLO-INTERACTING PROTEIN 1"/>
    <property type="match status" value="1"/>
</dbReference>
<dbReference type="Proteomes" id="UP000887565">
    <property type="component" value="Unplaced"/>
</dbReference>
<name>A0A915I3D3_ROMCU</name>
<dbReference type="AlphaFoldDB" id="A0A915I3D3"/>
<feature type="region of interest" description="Disordered" evidence="1">
    <location>
        <begin position="1"/>
        <end position="29"/>
    </location>
</feature>
<keyword evidence="2" id="KW-1185">Reference proteome</keyword>
<accession>A0A915I3D3</accession>
<reference evidence="3" key="1">
    <citation type="submission" date="2022-11" db="UniProtKB">
        <authorList>
            <consortium name="WormBaseParasite"/>
        </authorList>
    </citation>
    <scope>IDENTIFICATION</scope>
</reference>
<sequence>MANRCSSSPGRPIPMNTVTSTQSAPNVSKIRSTSVALSKNLLSKTFYQTKTVITSEPNNSIKIDPDKKLENRRQNQNVPSHRPTNSISQPSVFIPDRRPIVQISENKKSKKDNENSTNMDQNQNSNFHILTDTANNLGKTILLKQRLLRQAMIRQAYQLKKQQEKEWAAAPSSTSLRSTPFSPYGRFEPKILPPAGQHRPSTAVYPTRTTVENYFPFSFQNFAAQQNRVEWKLKKRADGSRYISRRVIRNKLLKTRAEQINSMRTGISSADDDAYSELKTGRYWTREERKRHFERSKERKRRQEELFRRKMLALAQSSEQTVLRLYQKNQHKRQGHELLDNFTTIQEYLSRDTRTVNDKISLGILTKVNLLYTDTRRANNLLPSNMMSTTFFRNASQKFEDASQKDQD</sequence>
<dbReference type="PANTHER" id="PTHR15545">
    <property type="entry name" value="PDZ DOMAIN CONTAINING RING FINGER PROTEIN 3, 4"/>
    <property type="match status" value="1"/>
</dbReference>
<feature type="compositionally biased region" description="Polar residues" evidence="1">
    <location>
        <begin position="74"/>
        <end position="91"/>
    </location>
</feature>
<evidence type="ECO:0000256" key="1">
    <source>
        <dbReference type="SAM" id="MobiDB-lite"/>
    </source>
</evidence>
<feature type="compositionally biased region" description="Polar residues" evidence="1">
    <location>
        <begin position="16"/>
        <end position="29"/>
    </location>
</feature>
<feature type="compositionally biased region" description="Basic and acidic residues" evidence="1">
    <location>
        <begin position="95"/>
        <end position="114"/>
    </location>
</feature>
<organism evidence="2 3">
    <name type="scientific">Romanomermis culicivorax</name>
    <name type="common">Nematode worm</name>
    <dbReference type="NCBI Taxonomy" id="13658"/>
    <lineage>
        <taxon>Eukaryota</taxon>
        <taxon>Metazoa</taxon>
        <taxon>Ecdysozoa</taxon>
        <taxon>Nematoda</taxon>
        <taxon>Enoplea</taxon>
        <taxon>Dorylaimia</taxon>
        <taxon>Mermithida</taxon>
        <taxon>Mermithoidea</taxon>
        <taxon>Mermithidae</taxon>
        <taxon>Romanomermis</taxon>
    </lineage>
</organism>
<proteinExistence type="predicted"/>
<feature type="compositionally biased region" description="Basic and acidic residues" evidence="1">
    <location>
        <begin position="63"/>
        <end position="73"/>
    </location>
</feature>
<evidence type="ECO:0000313" key="2">
    <source>
        <dbReference type="Proteomes" id="UP000887565"/>
    </source>
</evidence>
<dbReference type="WBParaSite" id="nRc.2.0.1.t08643-RA">
    <property type="protein sequence ID" value="nRc.2.0.1.t08643-RA"/>
    <property type="gene ID" value="nRc.2.0.1.g08643"/>
</dbReference>
<feature type="region of interest" description="Disordered" evidence="1">
    <location>
        <begin position="57"/>
        <end position="123"/>
    </location>
</feature>
<dbReference type="InterPro" id="IPR051971">
    <property type="entry name" value="E3_ubiquitin-PDZ_ligase"/>
</dbReference>
<protein>
    <submittedName>
        <fullName evidence="3">Uncharacterized protein</fullName>
    </submittedName>
</protein>
<evidence type="ECO:0000313" key="3">
    <source>
        <dbReference type="WBParaSite" id="nRc.2.0.1.t08643-RA"/>
    </source>
</evidence>